<name>A0A5N6IS81_9EURO</name>
<dbReference type="AlphaFoldDB" id="A0A5N6IS81"/>
<dbReference type="EMBL" id="ML732852">
    <property type="protein sequence ID" value="KAB8269185.1"/>
    <property type="molecule type" value="Genomic_DNA"/>
</dbReference>
<proteinExistence type="predicted"/>
<protein>
    <submittedName>
        <fullName evidence="1">Uncharacterized protein</fullName>
    </submittedName>
</protein>
<reference evidence="1 2" key="1">
    <citation type="submission" date="2019-04" db="EMBL/GenBank/DDBJ databases">
        <title>Fungal friends and foes A comparative genomics study of 23 Aspergillus species from section Flavi.</title>
        <authorList>
            <consortium name="DOE Joint Genome Institute"/>
            <person name="Kjaerbolling I."/>
            <person name="Vesth T.C."/>
            <person name="Frisvad J.C."/>
            <person name="Nybo J.L."/>
            <person name="Theobald S."/>
            <person name="Kildgaard S."/>
            <person name="Petersen T.I."/>
            <person name="Kuo A."/>
            <person name="Sato A."/>
            <person name="Lyhne E.K."/>
            <person name="Kogle M.E."/>
            <person name="Wiebenga A."/>
            <person name="Kun R.S."/>
            <person name="Lubbers R.J."/>
            <person name="Makela M.R."/>
            <person name="Barry K."/>
            <person name="Chovatia M."/>
            <person name="Clum A."/>
            <person name="Daum C."/>
            <person name="Haridas S."/>
            <person name="He G."/>
            <person name="LaButti K."/>
            <person name="Lipzen A."/>
            <person name="Mondo S."/>
            <person name="Pangilinan J."/>
            <person name="Riley R."/>
            <person name="Salamov A."/>
            <person name="Simmons B.A."/>
            <person name="Magnuson J.K."/>
            <person name="Henrissat B."/>
            <person name="Mortensen U.H."/>
            <person name="Larsen T.O."/>
            <person name="De vries R.P."/>
            <person name="Grigoriev I.V."/>
            <person name="Machida M."/>
            <person name="Baker S.E."/>
            <person name="Andersen M.R."/>
        </authorList>
    </citation>
    <scope>NUCLEOTIDE SEQUENCE [LARGE SCALE GENOMIC DNA]</scope>
    <source>
        <strain evidence="1 2">CBS 117635</strain>
    </source>
</reference>
<evidence type="ECO:0000313" key="2">
    <source>
        <dbReference type="Proteomes" id="UP000326289"/>
    </source>
</evidence>
<evidence type="ECO:0000313" key="1">
    <source>
        <dbReference type="EMBL" id="KAB8269185.1"/>
    </source>
</evidence>
<accession>A0A5N6IS81</accession>
<organism evidence="1 2">
    <name type="scientific">Aspergillus minisclerotigenes</name>
    <dbReference type="NCBI Taxonomy" id="656917"/>
    <lineage>
        <taxon>Eukaryota</taxon>
        <taxon>Fungi</taxon>
        <taxon>Dikarya</taxon>
        <taxon>Ascomycota</taxon>
        <taxon>Pezizomycotina</taxon>
        <taxon>Eurotiomycetes</taxon>
        <taxon>Eurotiomycetidae</taxon>
        <taxon>Eurotiales</taxon>
        <taxon>Aspergillaceae</taxon>
        <taxon>Aspergillus</taxon>
        <taxon>Aspergillus subgen. Circumdati</taxon>
    </lineage>
</organism>
<gene>
    <name evidence="1" type="ORF">BDV30DRAFT_217242</name>
</gene>
<dbReference type="Proteomes" id="UP000326289">
    <property type="component" value="Unassembled WGS sequence"/>
</dbReference>
<sequence>MLRGKSHTLPRCSLNHIKASFVASSEAFQGLMPEHVFVVFQWVSTYNSLLLRSYQLLKTPNFIEHSMIAELQDTGYAGGSYSTPITPT</sequence>
<keyword evidence="2" id="KW-1185">Reference proteome</keyword>